<gene>
    <name evidence="2" type="ORF">IWQ62_006552</name>
</gene>
<evidence type="ECO:0000313" key="3">
    <source>
        <dbReference type="Proteomes" id="UP001150925"/>
    </source>
</evidence>
<evidence type="ECO:0000256" key="1">
    <source>
        <dbReference type="SAM" id="MobiDB-lite"/>
    </source>
</evidence>
<dbReference type="SUPFAM" id="SSF58113">
    <property type="entry name" value="Apolipoprotein A-I"/>
    <property type="match status" value="1"/>
</dbReference>
<feature type="non-terminal residue" evidence="2">
    <location>
        <position position="268"/>
    </location>
</feature>
<organism evidence="2 3">
    <name type="scientific">Dispira parvispora</name>
    <dbReference type="NCBI Taxonomy" id="1520584"/>
    <lineage>
        <taxon>Eukaryota</taxon>
        <taxon>Fungi</taxon>
        <taxon>Fungi incertae sedis</taxon>
        <taxon>Zoopagomycota</taxon>
        <taxon>Kickxellomycotina</taxon>
        <taxon>Dimargaritomycetes</taxon>
        <taxon>Dimargaritales</taxon>
        <taxon>Dimargaritaceae</taxon>
        <taxon>Dispira</taxon>
    </lineage>
</organism>
<name>A0A9W8AHT4_9FUNG</name>
<dbReference type="Proteomes" id="UP001150925">
    <property type="component" value="Unassembled WGS sequence"/>
</dbReference>
<dbReference type="PANTHER" id="PTHR47877:SF3">
    <property type="entry name" value="LATE EMBRYOGENESIS ABUNDANT DOMAIN-CONTAINING PROTEIN _ LEA DOMAIN-CONTAINING PROTEIN"/>
    <property type="match status" value="1"/>
</dbReference>
<evidence type="ECO:0000313" key="2">
    <source>
        <dbReference type="EMBL" id="KAJ1950547.1"/>
    </source>
</evidence>
<protein>
    <submittedName>
        <fullName evidence="2">Uncharacterized protein</fullName>
    </submittedName>
</protein>
<sequence>MHLARPLLSTSGLFSARSGGHRAFLLLHARSLGPQSYKPSAAGLASIQRSYSAQLKSNRPKDAEYILDDVELGARDWHYHHRLEGGRKSNAPVRELNRILKQDEQIGQHGYHLGHPHATTANQTFSQRSHGFHTSATQGFGHRSQDTHRGLQDDGNGNFPLPNQEHLKKAKDTLGESAQKASEKLKETTEEGFHKAAQFKDKVQETLGDTAEGGAQKAAQFKDKVQETLGDTAEGGAQKAAQFKDKIQETLGETAEGGAQKAAQFKDK</sequence>
<feature type="region of interest" description="Disordered" evidence="1">
    <location>
        <begin position="125"/>
        <end position="163"/>
    </location>
</feature>
<comment type="caution">
    <text evidence="2">The sequence shown here is derived from an EMBL/GenBank/DDBJ whole genome shotgun (WGS) entry which is preliminary data.</text>
</comment>
<feature type="compositionally biased region" description="Polar residues" evidence="1">
    <location>
        <begin position="125"/>
        <end position="138"/>
    </location>
</feature>
<dbReference type="AlphaFoldDB" id="A0A9W8AHT4"/>
<reference evidence="2" key="1">
    <citation type="submission" date="2022-07" db="EMBL/GenBank/DDBJ databases">
        <title>Phylogenomic reconstructions and comparative analyses of Kickxellomycotina fungi.</title>
        <authorList>
            <person name="Reynolds N.K."/>
            <person name="Stajich J.E."/>
            <person name="Barry K."/>
            <person name="Grigoriev I.V."/>
            <person name="Crous P."/>
            <person name="Smith M.E."/>
        </authorList>
    </citation>
    <scope>NUCLEOTIDE SEQUENCE</scope>
    <source>
        <strain evidence="2">RSA 1196</strain>
    </source>
</reference>
<dbReference type="PANTHER" id="PTHR47877">
    <property type="entry name" value="LATE EMBRYOGENESIS ABUNDANT DOMAIN-CONTAINING PROTEIN / LEA DOMAIN-CONTAINING PROTEIN"/>
    <property type="match status" value="1"/>
</dbReference>
<dbReference type="EMBL" id="JANBPY010003709">
    <property type="protein sequence ID" value="KAJ1950547.1"/>
    <property type="molecule type" value="Genomic_DNA"/>
</dbReference>
<dbReference type="Gene3D" id="1.20.120.20">
    <property type="entry name" value="Apolipoprotein"/>
    <property type="match status" value="1"/>
</dbReference>
<dbReference type="OrthoDB" id="10402059at2759"/>
<proteinExistence type="predicted"/>
<keyword evidence="3" id="KW-1185">Reference proteome</keyword>
<feature type="compositionally biased region" description="Basic and acidic residues" evidence="1">
    <location>
        <begin position="143"/>
        <end position="152"/>
    </location>
</feature>
<accession>A0A9W8AHT4</accession>